<name>A0A7S3PK15_9STRA</name>
<comment type="catalytic activity">
    <reaction evidence="12">
        <text>a 2,3-saturated acyl-[ACP] + NADP(+) = a (2E)-enoyl-[ACP] + NADPH + H(+)</text>
        <dbReference type="Rhea" id="RHEA:22564"/>
        <dbReference type="Rhea" id="RHEA-COMP:9925"/>
        <dbReference type="Rhea" id="RHEA-COMP:9926"/>
        <dbReference type="ChEBI" id="CHEBI:15378"/>
        <dbReference type="ChEBI" id="CHEBI:57783"/>
        <dbReference type="ChEBI" id="CHEBI:58349"/>
        <dbReference type="ChEBI" id="CHEBI:78784"/>
        <dbReference type="ChEBI" id="CHEBI:78785"/>
        <dbReference type="EC" id="1.3.1.104"/>
    </reaction>
</comment>
<dbReference type="SMART" id="SM00829">
    <property type="entry name" value="PKS_ER"/>
    <property type="match status" value="1"/>
</dbReference>
<dbReference type="EMBL" id="HBIN01015822">
    <property type="protein sequence ID" value="CAE0441888.1"/>
    <property type="molecule type" value="Transcribed_RNA"/>
</dbReference>
<dbReference type="InterPro" id="IPR036291">
    <property type="entry name" value="NAD(P)-bd_dom_sf"/>
</dbReference>
<proteinExistence type="inferred from homology"/>
<dbReference type="GO" id="GO:0005739">
    <property type="term" value="C:mitochondrion"/>
    <property type="evidence" value="ECO:0007669"/>
    <property type="project" value="UniProtKB-SubCell"/>
</dbReference>
<dbReference type="InterPro" id="IPR020843">
    <property type="entry name" value="ER"/>
</dbReference>
<dbReference type="InterPro" id="IPR051034">
    <property type="entry name" value="Mito_Enoyl-ACP_Reductase"/>
</dbReference>
<reference evidence="14" key="1">
    <citation type="submission" date="2021-01" db="EMBL/GenBank/DDBJ databases">
        <authorList>
            <person name="Corre E."/>
            <person name="Pelletier E."/>
            <person name="Niang G."/>
            <person name="Scheremetjew M."/>
            <person name="Finn R."/>
            <person name="Kale V."/>
            <person name="Holt S."/>
            <person name="Cochrane G."/>
            <person name="Meng A."/>
            <person name="Brown T."/>
            <person name="Cohen L."/>
        </authorList>
    </citation>
    <scope>NUCLEOTIDE SEQUENCE</scope>
    <source>
        <strain evidence="14">GSBS06</strain>
    </source>
</reference>
<evidence type="ECO:0000256" key="10">
    <source>
        <dbReference type="ARBA" id="ARBA00023160"/>
    </source>
</evidence>
<comment type="subcellular location">
    <subcellularLocation>
        <location evidence="1">Mitochondrion</location>
    </subcellularLocation>
</comment>
<organism evidence="14">
    <name type="scientific">Aplanochytrium stocchinoi</name>
    <dbReference type="NCBI Taxonomy" id="215587"/>
    <lineage>
        <taxon>Eukaryota</taxon>
        <taxon>Sar</taxon>
        <taxon>Stramenopiles</taxon>
        <taxon>Bigyra</taxon>
        <taxon>Labyrinthulomycetes</taxon>
        <taxon>Thraustochytrida</taxon>
        <taxon>Thraustochytriidae</taxon>
        <taxon>Aplanochytrium</taxon>
    </lineage>
</organism>
<evidence type="ECO:0000256" key="9">
    <source>
        <dbReference type="ARBA" id="ARBA00023128"/>
    </source>
</evidence>
<evidence type="ECO:0000256" key="6">
    <source>
        <dbReference type="ARBA" id="ARBA00022946"/>
    </source>
</evidence>
<keyword evidence="8" id="KW-0443">Lipid metabolism</keyword>
<dbReference type="GO" id="GO:0006633">
    <property type="term" value="P:fatty acid biosynthetic process"/>
    <property type="evidence" value="ECO:0007669"/>
    <property type="project" value="UniProtKB-KW"/>
</dbReference>
<evidence type="ECO:0000256" key="8">
    <source>
        <dbReference type="ARBA" id="ARBA00023098"/>
    </source>
</evidence>
<protein>
    <recommendedName>
        <fullName evidence="11">enoyl-[acyl-carrier-protein] reductase</fullName>
        <ecNumber evidence="11">1.3.1.104</ecNumber>
    </recommendedName>
</protein>
<dbReference type="PANTHER" id="PTHR43981:SF2">
    <property type="entry name" value="ENOYL-[ACYL-CARRIER-PROTEIN] REDUCTASE, MITOCHONDRIAL"/>
    <property type="match status" value="1"/>
</dbReference>
<dbReference type="SUPFAM" id="SSF50129">
    <property type="entry name" value="GroES-like"/>
    <property type="match status" value="1"/>
</dbReference>
<dbReference type="Gene3D" id="3.40.50.720">
    <property type="entry name" value="NAD(P)-binding Rossmann-like Domain"/>
    <property type="match status" value="1"/>
</dbReference>
<keyword evidence="3" id="KW-0444">Lipid biosynthesis</keyword>
<evidence type="ECO:0000313" key="14">
    <source>
        <dbReference type="EMBL" id="CAE0441888.1"/>
    </source>
</evidence>
<keyword evidence="10" id="KW-0275">Fatty acid biosynthesis</keyword>
<evidence type="ECO:0000256" key="11">
    <source>
        <dbReference type="ARBA" id="ARBA00038963"/>
    </source>
</evidence>
<evidence type="ECO:0000256" key="5">
    <source>
        <dbReference type="ARBA" id="ARBA00022857"/>
    </source>
</evidence>
<dbReference type="SUPFAM" id="SSF51735">
    <property type="entry name" value="NAD(P)-binding Rossmann-fold domains"/>
    <property type="match status" value="1"/>
</dbReference>
<evidence type="ECO:0000256" key="12">
    <source>
        <dbReference type="ARBA" id="ARBA00048843"/>
    </source>
</evidence>
<keyword evidence="7" id="KW-0560">Oxidoreductase</keyword>
<keyword evidence="4" id="KW-0276">Fatty acid metabolism</keyword>
<evidence type="ECO:0000256" key="2">
    <source>
        <dbReference type="ARBA" id="ARBA00010371"/>
    </source>
</evidence>
<comment type="similarity">
    <text evidence="2">Belongs to the zinc-containing alcohol dehydrogenase family. Quinone oxidoreductase subfamily.</text>
</comment>
<feature type="domain" description="Enoyl reductase (ER)" evidence="13">
    <location>
        <begin position="35"/>
        <end position="274"/>
    </location>
</feature>
<evidence type="ECO:0000256" key="7">
    <source>
        <dbReference type="ARBA" id="ARBA00023002"/>
    </source>
</evidence>
<dbReference type="AlphaFoldDB" id="A0A7S3PK15"/>
<accession>A0A7S3PK15</accession>
<dbReference type="InterPro" id="IPR011032">
    <property type="entry name" value="GroES-like_sf"/>
</dbReference>
<evidence type="ECO:0000256" key="4">
    <source>
        <dbReference type="ARBA" id="ARBA00022832"/>
    </source>
</evidence>
<dbReference type="EC" id="1.3.1.104" evidence="11"/>
<dbReference type="PANTHER" id="PTHR43981">
    <property type="entry name" value="ENOYL-[ACYL-CARRIER-PROTEIN] REDUCTASE, MITOCHONDRIAL"/>
    <property type="match status" value="1"/>
</dbReference>
<dbReference type="Gene3D" id="3.90.180.10">
    <property type="entry name" value="Medium-chain alcohol dehydrogenases, catalytic domain"/>
    <property type="match status" value="1"/>
</dbReference>
<evidence type="ECO:0000256" key="3">
    <source>
        <dbReference type="ARBA" id="ARBA00022516"/>
    </source>
</evidence>
<evidence type="ECO:0000259" key="13">
    <source>
        <dbReference type="SMART" id="SM00829"/>
    </source>
</evidence>
<gene>
    <name evidence="14" type="ORF">ASTO00021_LOCUS12005</name>
</gene>
<dbReference type="GO" id="GO:0141148">
    <property type="term" value="F:enoyl-[acyl-carrier-protein] reductase (NADPH) activity"/>
    <property type="evidence" value="ECO:0007669"/>
    <property type="project" value="UniProtKB-EC"/>
</dbReference>
<keyword evidence="6" id="KW-0809">Transit peptide</keyword>
<keyword evidence="5" id="KW-0521">NADP</keyword>
<keyword evidence="9" id="KW-0496">Mitochondrion</keyword>
<evidence type="ECO:0000256" key="1">
    <source>
        <dbReference type="ARBA" id="ARBA00004173"/>
    </source>
</evidence>
<sequence>MNSLVLASRRLLSVTLQSKVSAGKHLRSIHSVTSGKNGFEVSDTENQGKVGAKQVKIKMLAASLTYQNVLNNVAGTQGVGVVEEIGGKVSSLKKGDHVAVSHPGTWTRSAVVDSASVVAVPSDIPAEDLTSLIFDTSKALNILNDAGVKAGDVLIHNYANGPLGLPLVQLAKEKGAKVISILTKAVDYKGVADSLKAAGSDVVVDEHFLGTETFKALVSENKPTVCVSFANGANLEALEAMKSCAGSGCKIIDAENVPDSFVPEATSIIKEGKLKQNMSVVDFEQFTFALPLVETMSVNGSLVLKM</sequence>